<evidence type="ECO:0000313" key="3">
    <source>
        <dbReference type="EMBL" id="QGR20148.1"/>
    </source>
</evidence>
<name>A0A650CQS9_9CREN</name>
<dbReference type="OrthoDB" id="30924at2157"/>
<dbReference type="PANTHER" id="PTHR40663">
    <property type="match status" value="1"/>
</dbReference>
<dbReference type="InterPro" id="IPR036390">
    <property type="entry name" value="WH_DNA-bd_sf"/>
</dbReference>
<sequence>MFTDFDFLTTREKIVILLKYSDSPLTAKEIKERLGIESEKLVYEHLLHIAKSLKRKDMKLIVYLPKCRRCGYTFNLEKPKKPSKCPSCKSEDIEPPRFLIRGRDRK</sequence>
<dbReference type="PANTHER" id="PTHR40663:SF2">
    <property type="entry name" value="TRANSCRIPTIONAL REGULATOR"/>
    <property type="match status" value="1"/>
</dbReference>
<dbReference type="KEGG" id="sazo:D1868_09230"/>
<dbReference type="GeneID" id="42799250"/>
<dbReference type="EMBL" id="CP045483">
    <property type="protein sequence ID" value="QGR20148.1"/>
    <property type="molecule type" value="Genomic_DNA"/>
</dbReference>
<gene>
    <name evidence="3" type="ORF">D1868_09230</name>
</gene>
<dbReference type="Proteomes" id="UP000423396">
    <property type="component" value="Chromosome"/>
</dbReference>
<keyword evidence="4" id="KW-1185">Reference proteome</keyword>
<reference evidence="3 4" key="1">
    <citation type="submission" date="2019-10" db="EMBL/GenBank/DDBJ databases">
        <title>Genome Sequences from Six Type Strain Members of the Archaeal Family Sulfolobaceae: Acidianus ambivalens, Acidianus infernus, Metallosphaera prunae, Stygiolobus azoricus, Sulfolobus metallicus, and Sulfurisphaera ohwakuensis.</title>
        <authorList>
            <person name="Counts J.A."/>
            <person name="Kelly R.M."/>
        </authorList>
    </citation>
    <scope>NUCLEOTIDE SEQUENCE [LARGE SCALE GENOMIC DNA]</scope>
    <source>
        <strain evidence="3 4">FC6</strain>
    </source>
</reference>
<dbReference type="RefSeq" id="WP_156007597.1">
    <property type="nucleotide sequence ID" value="NZ_CP045483.1"/>
</dbReference>
<dbReference type="InterPro" id="IPR057022">
    <property type="entry name" value="PF0610-like_Zn_ribbon_C"/>
</dbReference>
<organism evidence="3 4">
    <name type="scientific">Stygiolobus azoricus</name>
    <dbReference type="NCBI Taxonomy" id="41675"/>
    <lineage>
        <taxon>Archaea</taxon>
        <taxon>Thermoproteota</taxon>
        <taxon>Thermoprotei</taxon>
        <taxon>Sulfolobales</taxon>
        <taxon>Sulfolobaceae</taxon>
        <taxon>Stygiolobus</taxon>
    </lineage>
</organism>
<feature type="domain" description="PF0610-like rubredoxin-like zinc beta-ribbon C-terminal" evidence="2">
    <location>
        <begin position="66"/>
        <end position="100"/>
    </location>
</feature>
<protein>
    <submittedName>
        <fullName evidence="3">HTH domain-containing protein</fullName>
    </submittedName>
</protein>
<dbReference type="InterPro" id="IPR038767">
    <property type="entry name" value="PF0610-like"/>
</dbReference>
<evidence type="ECO:0000313" key="4">
    <source>
        <dbReference type="Proteomes" id="UP000423396"/>
    </source>
</evidence>
<dbReference type="AlphaFoldDB" id="A0A650CQS9"/>
<evidence type="ECO:0000259" key="1">
    <source>
        <dbReference type="Pfam" id="PF21476"/>
    </source>
</evidence>
<dbReference type="InterPro" id="IPR049159">
    <property type="entry name" value="PF0610-like_wHTH_N"/>
</dbReference>
<accession>A0A650CQS9</accession>
<proteinExistence type="predicted"/>
<evidence type="ECO:0000259" key="2">
    <source>
        <dbReference type="Pfam" id="PF23470"/>
    </source>
</evidence>
<dbReference type="Pfam" id="PF21476">
    <property type="entry name" value="PF0610-like_N"/>
    <property type="match status" value="1"/>
</dbReference>
<dbReference type="Pfam" id="PF23470">
    <property type="entry name" value="Zn_ribbon_PF0610"/>
    <property type="match status" value="1"/>
</dbReference>
<dbReference type="SUPFAM" id="SSF46785">
    <property type="entry name" value="Winged helix' DNA-binding domain"/>
    <property type="match status" value="1"/>
</dbReference>
<feature type="domain" description="PF0610-like winged HTH N-terminal" evidence="1">
    <location>
        <begin position="9"/>
        <end position="61"/>
    </location>
</feature>